<keyword evidence="2 4" id="KW-0808">Transferase</keyword>
<evidence type="ECO:0000313" key="4">
    <source>
        <dbReference type="EMBL" id="NEL53978.1"/>
    </source>
</evidence>
<dbReference type="InterPro" id="IPR051052">
    <property type="entry name" value="Diverse_substrate_MTase"/>
</dbReference>
<reference evidence="4 5" key="1">
    <citation type="submission" date="2020-02" db="EMBL/GenBank/DDBJ databases">
        <title>The whole genome sequence of CPCC 205119.</title>
        <authorList>
            <person name="Jiang Z."/>
        </authorList>
    </citation>
    <scope>NUCLEOTIDE SEQUENCE [LARGE SCALE GENOMIC DNA]</scope>
    <source>
        <strain evidence="4 5">CPCC 205119</strain>
    </source>
</reference>
<dbReference type="InterPro" id="IPR029063">
    <property type="entry name" value="SAM-dependent_MTases_sf"/>
</dbReference>
<dbReference type="SUPFAM" id="SSF53335">
    <property type="entry name" value="S-adenosyl-L-methionine-dependent methyltransferases"/>
    <property type="match status" value="1"/>
</dbReference>
<dbReference type="PANTHER" id="PTHR44942">
    <property type="entry name" value="METHYLTRANSF_11 DOMAIN-CONTAINING PROTEIN"/>
    <property type="match status" value="1"/>
</dbReference>
<dbReference type="Gene3D" id="3.40.50.150">
    <property type="entry name" value="Vaccinia Virus protein VP39"/>
    <property type="match status" value="1"/>
</dbReference>
<dbReference type="Pfam" id="PF13649">
    <property type="entry name" value="Methyltransf_25"/>
    <property type="match status" value="1"/>
</dbReference>
<dbReference type="AlphaFoldDB" id="A0A7K3WBY4"/>
<evidence type="ECO:0000313" key="5">
    <source>
        <dbReference type="Proteomes" id="UP000470470"/>
    </source>
</evidence>
<dbReference type="RefSeq" id="WP_162392733.1">
    <property type="nucleotide sequence ID" value="NZ_JAABOZ010000002.1"/>
</dbReference>
<dbReference type="GO" id="GO:0008168">
    <property type="term" value="F:methyltransferase activity"/>
    <property type="evidence" value="ECO:0007669"/>
    <property type="project" value="UniProtKB-KW"/>
</dbReference>
<dbReference type="GO" id="GO:0032259">
    <property type="term" value="P:methylation"/>
    <property type="evidence" value="ECO:0007669"/>
    <property type="project" value="UniProtKB-KW"/>
</dbReference>
<keyword evidence="5" id="KW-1185">Reference proteome</keyword>
<keyword evidence="1 4" id="KW-0489">Methyltransferase</keyword>
<feature type="domain" description="Methyltransferase" evidence="3">
    <location>
        <begin position="41"/>
        <end position="136"/>
    </location>
</feature>
<evidence type="ECO:0000256" key="2">
    <source>
        <dbReference type="ARBA" id="ARBA00022679"/>
    </source>
</evidence>
<proteinExistence type="predicted"/>
<gene>
    <name evidence="4" type="ORF">G1H19_08205</name>
</gene>
<sequence>MSVDFAGDTSRLYARYRRDLPADQAAELAHLLGLSANDVLVDLGCGTGQLAVPLRRHCRAVLGLDPEPGMLTGLRARAAPGILTVLGADSDLPQLRSLLVSGQGAGAGAVVIGNALHWMDEPAALAAAGALLRTGGGVAVVTQGPPLWLGAEPWQAGVRAVLEQGRGQVRDTCGSDEAALHMRSDILRDQGLDVSITRWQATHQVDTEWVIGHLGSALPDGALQLDQPDGLAERLRASLVSQNGHLLEEVTTTALVGRRGRD</sequence>
<protein>
    <submittedName>
        <fullName evidence="4">Class I SAM-dependent methyltransferase</fullName>
    </submittedName>
</protein>
<organism evidence="4 5">
    <name type="scientific">Goekera deserti</name>
    <dbReference type="NCBI Taxonomy" id="2497753"/>
    <lineage>
        <taxon>Bacteria</taxon>
        <taxon>Bacillati</taxon>
        <taxon>Actinomycetota</taxon>
        <taxon>Actinomycetes</taxon>
        <taxon>Geodermatophilales</taxon>
        <taxon>Geodermatophilaceae</taxon>
        <taxon>Goekera</taxon>
    </lineage>
</organism>
<dbReference type="PANTHER" id="PTHR44942:SF4">
    <property type="entry name" value="METHYLTRANSFERASE TYPE 11 DOMAIN-CONTAINING PROTEIN"/>
    <property type="match status" value="1"/>
</dbReference>
<comment type="caution">
    <text evidence="4">The sequence shown here is derived from an EMBL/GenBank/DDBJ whole genome shotgun (WGS) entry which is preliminary data.</text>
</comment>
<accession>A0A7K3WBY4</accession>
<evidence type="ECO:0000259" key="3">
    <source>
        <dbReference type="Pfam" id="PF13649"/>
    </source>
</evidence>
<name>A0A7K3WBY4_9ACTN</name>
<dbReference type="EMBL" id="JAAGWK010000010">
    <property type="protein sequence ID" value="NEL53978.1"/>
    <property type="molecule type" value="Genomic_DNA"/>
</dbReference>
<dbReference type="InterPro" id="IPR041698">
    <property type="entry name" value="Methyltransf_25"/>
</dbReference>
<dbReference type="Proteomes" id="UP000470470">
    <property type="component" value="Unassembled WGS sequence"/>
</dbReference>
<evidence type="ECO:0000256" key="1">
    <source>
        <dbReference type="ARBA" id="ARBA00022603"/>
    </source>
</evidence>